<evidence type="ECO:0000259" key="1">
    <source>
        <dbReference type="Pfam" id="PF07007"/>
    </source>
</evidence>
<comment type="caution">
    <text evidence="2">The sequence shown here is derived from an EMBL/GenBank/DDBJ whole genome shotgun (WGS) entry which is preliminary data.</text>
</comment>
<feature type="domain" description="Lysozyme inhibitor LprI-like N-terminal" evidence="1">
    <location>
        <begin position="26"/>
        <end position="121"/>
    </location>
</feature>
<dbReference type="Pfam" id="PF07007">
    <property type="entry name" value="LprI"/>
    <property type="match status" value="1"/>
</dbReference>
<dbReference type="InterPro" id="IPR009739">
    <property type="entry name" value="LprI-like_N"/>
</dbReference>
<reference evidence="2 3" key="1">
    <citation type="submission" date="2012-11" db="EMBL/GenBank/DDBJ databases">
        <title>Whole genome sequence of Gluconacetobacter xylinus NBRC 13693.</title>
        <authorList>
            <person name="Azuma Y."/>
            <person name="Higashiura N."/>
            <person name="Hirakawa H."/>
            <person name="Matsushita K."/>
        </authorList>
    </citation>
    <scope>NUCLEOTIDE SEQUENCE [LARGE SCALE GENOMIC DNA]</scope>
    <source>
        <strain evidence="2 3">NBRC 13693</strain>
    </source>
</reference>
<name>A0A0D6Q6C0_KOMXY</name>
<gene>
    <name evidence="2" type="ORF">Gxy13693_013_030</name>
</gene>
<sequence length="131" mass="15055">MTAMAETKSIVPTEDELYEECSEFSMAGIHECLQKKRDESQKALTQAESHVNTMLSRWDVEDQYIAQAKSHFAIDNQEFINYREAHCLFVKSLGASGIGNALEIREYACIAELNYRRIAQLRESVSQFRLK</sequence>
<dbReference type="Gene3D" id="1.20.1270.180">
    <property type="match status" value="1"/>
</dbReference>
<dbReference type="Proteomes" id="UP000032683">
    <property type="component" value="Unassembled WGS sequence"/>
</dbReference>
<dbReference type="AlphaFoldDB" id="A0A0D6Q6C0"/>
<accession>A0A0D6Q6C0</accession>
<protein>
    <recommendedName>
        <fullName evidence="1">Lysozyme inhibitor LprI-like N-terminal domain-containing protein</fullName>
    </recommendedName>
</protein>
<evidence type="ECO:0000313" key="2">
    <source>
        <dbReference type="EMBL" id="GAN98994.1"/>
    </source>
</evidence>
<evidence type="ECO:0000313" key="3">
    <source>
        <dbReference type="Proteomes" id="UP000032683"/>
    </source>
</evidence>
<dbReference type="EMBL" id="BANJ01000013">
    <property type="protein sequence ID" value="GAN98994.1"/>
    <property type="molecule type" value="Genomic_DNA"/>
</dbReference>
<organism evidence="2 3">
    <name type="scientific">Komagataeibacter xylinus NBRC 13693</name>
    <dbReference type="NCBI Taxonomy" id="1234668"/>
    <lineage>
        <taxon>Bacteria</taxon>
        <taxon>Pseudomonadati</taxon>
        <taxon>Pseudomonadota</taxon>
        <taxon>Alphaproteobacteria</taxon>
        <taxon>Acetobacterales</taxon>
        <taxon>Acetobacteraceae</taxon>
        <taxon>Komagataeibacter</taxon>
    </lineage>
</organism>
<proteinExistence type="predicted"/>